<dbReference type="Proteomes" id="UP001519654">
    <property type="component" value="Unassembled WGS sequence"/>
</dbReference>
<reference evidence="1 2" key="1">
    <citation type="submission" date="2021-06" db="EMBL/GenBank/DDBJ databases">
        <title>Actinoplanes lichenicola sp. nov., and Actinoplanes ovalisporus sp. nov., isolated from lichen in Thailand.</title>
        <authorList>
            <person name="Saeng-In P."/>
            <person name="Kanchanasin P."/>
            <person name="Yuki M."/>
            <person name="Kudo T."/>
            <person name="Ohkuma M."/>
            <person name="Phongsopitanun W."/>
            <person name="Tanasupawat S."/>
        </authorList>
    </citation>
    <scope>NUCLEOTIDE SEQUENCE [LARGE SCALE GENOMIC DNA]</scope>
    <source>
        <strain evidence="1 2">NBRC 110975</strain>
    </source>
</reference>
<accession>A0ABS5Z4D3</accession>
<proteinExistence type="predicted"/>
<comment type="caution">
    <text evidence="1">The sequence shown here is derived from an EMBL/GenBank/DDBJ whole genome shotgun (WGS) entry which is preliminary data.</text>
</comment>
<evidence type="ECO:0000313" key="1">
    <source>
        <dbReference type="EMBL" id="MBU2669814.1"/>
    </source>
</evidence>
<sequence>MTDQGREIATWDKSTWKSGGEFTLGGHRFRVKASGWGGSHYSMVDDAGTQVASADRVGRKRWTVSAGGQTYNFRRRSFWSSEEELVLGDTAVGSIRKTSFWGNSVAVELPTLASALQLFVLAVVLSKWDAEASAAAASGGGG</sequence>
<organism evidence="1 2">
    <name type="scientific">Paractinoplanes bogorensis</name>
    <dbReference type="NCBI Taxonomy" id="1610840"/>
    <lineage>
        <taxon>Bacteria</taxon>
        <taxon>Bacillati</taxon>
        <taxon>Actinomycetota</taxon>
        <taxon>Actinomycetes</taxon>
        <taxon>Micromonosporales</taxon>
        <taxon>Micromonosporaceae</taxon>
        <taxon>Paractinoplanes</taxon>
    </lineage>
</organism>
<protein>
    <submittedName>
        <fullName evidence="1">Uncharacterized protein</fullName>
    </submittedName>
</protein>
<name>A0ABS5Z4D3_9ACTN</name>
<gene>
    <name evidence="1" type="ORF">KOI35_40525</name>
</gene>
<dbReference type="EMBL" id="JAHKKG010000016">
    <property type="protein sequence ID" value="MBU2669814.1"/>
    <property type="molecule type" value="Genomic_DNA"/>
</dbReference>
<keyword evidence="2" id="KW-1185">Reference proteome</keyword>
<evidence type="ECO:0000313" key="2">
    <source>
        <dbReference type="Proteomes" id="UP001519654"/>
    </source>
</evidence>